<dbReference type="AlphaFoldDB" id="A0A848M866"/>
<comment type="caution">
    <text evidence="2">The sequence shown here is derived from an EMBL/GenBank/DDBJ whole genome shotgun (WGS) entry which is preliminary data.</text>
</comment>
<dbReference type="InterPro" id="IPR006037">
    <property type="entry name" value="RCK_C"/>
</dbReference>
<dbReference type="PANTHER" id="PTHR30445">
    <property type="entry name" value="K(+)_H(+) ANTIPORTER SUBUNIT KHTT"/>
    <property type="match status" value="1"/>
</dbReference>
<name>A0A848M866_PAELE</name>
<dbReference type="InterPro" id="IPR026278">
    <property type="entry name" value="KhtT"/>
</dbReference>
<dbReference type="PROSITE" id="PS51202">
    <property type="entry name" value="RCK_C"/>
    <property type="match status" value="1"/>
</dbReference>
<dbReference type="Proteomes" id="UP000565468">
    <property type="component" value="Unassembled WGS sequence"/>
</dbReference>
<gene>
    <name evidence="2" type="ORF">HII30_13700</name>
</gene>
<protein>
    <submittedName>
        <fullName evidence="2">Cation:proton antiporter regulatory subunit</fullName>
    </submittedName>
</protein>
<evidence type="ECO:0000313" key="3">
    <source>
        <dbReference type="Proteomes" id="UP000565468"/>
    </source>
</evidence>
<organism evidence="2 3">
    <name type="scientific">Paenibacillus lemnae</name>
    <dbReference type="NCBI Taxonomy" id="1330551"/>
    <lineage>
        <taxon>Bacteria</taxon>
        <taxon>Bacillati</taxon>
        <taxon>Bacillota</taxon>
        <taxon>Bacilli</taxon>
        <taxon>Bacillales</taxon>
        <taxon>Paenibacillaceae</taxon>
        <taxon>Paenibacillus</taxon>
    </lineage>
</organism>
<proteinExistence type="predicted"/>
<dbReference type="EMBL" id="JABBPN010000012">
    <property type="protein sequence ID" value="NMO96815.1"/>
    <property type="molecule type" value="Genomic_DNA"/>
</dbReference>
<dbReference type="Gene3D" id="3.30.70.1450">
    <property type="entry name" value="Regulator of K+ conductance, C-terminal domain"/>
    <property type="match status" value="1"/>
</dbReference>
<evidence type="ECO:0000259" key="1">
    <source>
        <dbReference type="PROSITE" id="PS51202"/>
    </source>
</evidence>
<dbReference type="InterPro" id="IPR050144">
    <property type="entry name" value="AAE_transporter"/>
</dbReference>
<evidence type="ECO:0000313" key="2">
    <source>
        <dbReference type="EMBL" id="NMO96815.1"/>
    </source>
</evidence>
<accession>A0A848M866</accession>
<dbReference type="GO" id="GO:0006813">
    <property type="term" value="P:potassium ion transport"/>
    <property type="evidence" value="ECO:0007669"/>
    <property type="project" value="InterPro"/>
</dbReference>
<dbReference type="SUPFAM" id="SSF116726">
    <property type="entry name" value="TrkA C-terminal domain-like"/>
    <property type="match status" value="1"/>
</dbReference>
<dbReference type="RefSeq" id="WP_169505602.1">
    <property type="nucleotide sequence ID" value="NZ_JABBPN010000012.1"/>
</dbReference>
<dbReference type="Pfam" id="PF25991">
    <property type="entry name" value="KhtT_N"/>
    <property type="match status" value="1"/>
</dbReference>
<dbReference type="Pfam" id="PF02080">
    <property type="entry name" value="TrkA_C"/>
    <property type="match status" value="1"/>
</dbReference>
<keyword evidence="3" id="KW-1185">Reference proteome</keyword>
<sequence>MHVRESDLPGIGKKFVIETRGGDKAVVIIHDDGRREIYHFSYDDAEESVSMISMDDDEARQLAAIVGGLTYKPKALETIDIALDELIIEWYHIEPNYYGAGKSIGQLDVRQTSGATIIAVVEKNQGKQINPGPGVIITPGSTVVVAGERQQQRLFKQILLNGSG</sequence>
<dbReference type="InterPro" id="IPR036721">
    <property type="entry name" value="RCK_C_sf"/>
</dbReference>
<reference evidence="2 3" key="1">
    <citation type="submission" date="2020-04" db="EMBL/GenBank/DDBJ databases">
        <title>Paenibacillus algicola sp. nov., a novel marine bacterium producing alginate lyase.</title>
        <authorList>
            <person name="Huang H."/>
        </authorList>
    </citation>
    <scope>NUCLEOTIDE SEQUENCE [LARGE SCALE GENOMIC DNA]</scope>
    <source>
        <strain evidence="2 3">L7-75</strain>
    </source>
</reference>
<dbReference type="PIRSF" id="PIRSF005028">
    <property type="entry name" value="KhtT"/>
    <property type="match status" value="1"/>
</dbReference>
<dbReference type="InterPro" id="IPR058776">
    <property type="entry name" value="KhtT-like_N"/>
</dbReference>
<dbReference type="PANTHER" id="PTHR30445:SF8">
    <property type="entry name" value="K(+)_H(+) ANTIPORTER SUBUNIT KHTT"/>
    <property type="match status" value="1"/>
</dbReference>
<dbReference type="GO" id="GO:0008324">
    <property type="term" value="F:monoatomic cation transmembrane transporter activity"/>
    <property type="evidence" value="ECO:0007669"/>
    <property type="project" value="InterPro"/>
</dbReference>
<feature type="domain" description="RCK C-terminal" evidence="1">
    <location>
        <begin position="76"/>
        <end position="161"/>
    </location>
</feature>